<proteinExistence type="predicted"/>
<gene>
    <name evidence="2" type="ORF">QTG54_008892</name>
</gene>
<dbReference type="Pfam" id="PF13649">
    <property type="entry name" value="Methyltransf_25"/>
    <property type="match status" value="1"/>
</dbReference>
<name>A0AAD8Y894_9STRA</name>
<dbReference type="SUPFAM" id="SSF53335">
    <property type="entry name" value="S-adenosyl-L-methionine-dependent methyltransferases"/>
    <property type="match status" value="1"/>
</dbReference>
<dbReference type="Gene3D" id="3.40.50.150">
    <property type="entry name" value="Vaccinia Virus protein VP39"/>
    <property type="match status" value="1"/>
</dbReference>
<accession>A0AAD8Y894</accession>
<dbReference type="InterPro" id="IPR041698">
    <property type="entry name" value="Methyltransf_25"/>
</dbReference>
<organism evidence="2 3">
    <name type="scientific">Skeletonema marinoi</name>
    <dbReference type="NCBI Taxonomy" id="267567"/>
    <lineage>
        <taxon>Eukaryota</taxon>
        <taxon>Sar</taxon>
        <taxon>Stramenopiles</taxon>
        <taxon>Ochrophyta</taxon>
        <taxon>Bacillariophyta</taxon>
        <taxon>Coscinodiscophyceae</taxon>
        <taxon>Thalassiosirophycidae</taxon>
        <taxon>Thalassiosirales</taxon>
        <taxon>Skeletonemataceae</taxon>
        <taxon>Skeletonema</taxon>
        <taxon>Skeletonema marinoi-dohrnii complex</taxon>
    </lineage>
</organism>
<evidence type="ECO:0000313" key="2">
    <source>
        <dbReference type="EMBL" id="KAK1740797.1"/>
    </source>
</evidence>
<keyword evidence="3" id="KW-1185">Reference proteome</keyword>
<dbReference type="AlphaFoldDB" id="A0AAD8Y894"/>
<comment type="caution">
    <text evidence="2">The sequence shown here is derived from an EMBL/GenBank/DDBJ whole genome shotgun (WGS) entry which is preliminary data.</text>
</comment>
<dbReference type="Proteomes" id="UP001224775">
    <property type="component" value="Unassembled WGS sequence"/>
</dbReference>
<sequence length="291" mass="32197">MNIYGLCLQMLATDATHRSVDHHHASNSSRRPNFHTVLQRVGKTVLRPGGTEGTRKLHSWSELNRDGTAIELSSGMGSGGVALAKATGACVTLSDMDTSRLEMASQIAREQGVDSELIEIMQLNMRNVGEELEQHHYDTAIIEASLSHYSTKEKRAILKALSKHADELLLHEICFRCDDSSLKELNHIKQDMSRALAIGFHPLTVDGWTNVLHEAGYEVKRSETGPMKVLNPVTVLQDEGPKRAARIAWNIATDASIRSRVVETRRAIKSHQHDLGYILIRAVANNGQALN</sequence>
<feature type="domain" description="Methyltransferase" evidence="1">
    <location>
        <begin position="71"/>
        <end position="163"/>
    </location>
</feature>
<dbReference type="InterPro" id="IPR029063">
    <property type="entry name" value="SAM-dependent_MTases_sf"/>
</dbReference>
<dbReference type="EMBL" id="JATAAI010000015">
    <property type="protein sequence ID" value="KAK1740797.1"/>
    <property type="molecule type" value="Genomic_DNA"/>
</dbReference>
<protein>
    <recommendedName>
        <fullName evidence="1">Methyltransferase domain-containing protein</fullName>
    </recommendedName>
</protein>
<reference evidence="2" key="1">
    <citation type="submission" date="2023-06" db="EMBL/GenBank/DDBJ databases">
        <title>Survivors Of The Sea: Transcriptome response of Skeletonema marinoi to long-term dormancy.</title>
        <authorList>
            <person name="Pinder M.I.M."/>
            <person name="Kourtchenko O."/>
            <person name="Robertson E.K."/>
            <person name="Larsson T."/>
            <person name="Maumus F."/>
            <person name="Osuna-Cruz C.M."/>
            <person name="Vancaester E."/>
            <person name="Stenow R."/>
            <person name="Vandepoele K."/>
            <person name="Ploug H."/>
            <person name="Bruchert V."/>
            <person name="Godhe A."/>
            <person name="Topel M."/>
        </authorList>
    </citation>
    <scope>NUCLEOTIDE SEQUENCE</scope>
    <source>
        <strain evidence="2">R05AC</strain>
    </source>
</reference>
<evidence type="ECO:0000313" key="3">
    <source>
        <dbReference type="Proteomes" id="UP001224775"/>
    </source>
</evidence>
<evidence type="ECO:0000259" key="1">
    <source>
        <dbReference type="Pfam" id="PF13649"/>
    </source>
</evidence>